<dbReference type="InterPro" id="IPR051696">
    <property type="entry name" value="DENN_Domain_GEFs"/>
</dbReference>
<feature type="domain" description="UDENN" evidence="1">
    <location>
        <begin position="38"/>
        <end position="416"/>
    </location>
</feature>
<sequence length="783" mass="93236">MIYKNDPLQNPWSDLILIEKGQSPPEGFYKLPQSISNNYLAYSLINTIYTTKYQAEITDSYPQNNDKQELAMFCFPNGISLYRNNQLPKYNNFILTSETGDRTYCTALIFCEQNQHGYHEMAIVLSSRYCYSEQSLELLKYLYQIYIANNPLPLERYICNIVDEIVLPQDPTEAHIYNGQKQIAFFQSNCFPLCSNQAFRCLLTVLDKKNIVLLYFALLSEKKIQLISSKPEINSLVVEAFLTLLYPFEFTHILISNLPLELEQYLEAPLPYLIGVNNKQAEMYQDAVQVFLDSNYIKQNQAIDVPEEIFDKFVSKLKELDYYCNPDLIQTIGDAFPLPREDDLVIVDQYEVREVFLRFNIFILKDYQKYIDKQVFKEKLFIKSKSRIKHFLEPFTETRLFTYFIQQRMQLSQNDSQLEYFDDCLKNPKKEHFIFPIQKCNVYLKPNDEGFNKENNFQYSAFPLKLKDQYFSKPRLEFLKHENPFQVHQYPKTQIEMLRFELAHIYKQWFRHLVNQIEAGRVELMDLVQYSIHLLKEMKQNNLQIDSDIFKNAMIACAHYQMNDLALKFIQQMRELGYQKQIQIYQYYFQTQQNNKKLKKKTQQIIQQSTNPSSRSLSNRQVEYRFYLDAKCSRCGRRYAIEDFLASFVQDHFQCKSNGTLGCNNKYDALLYFNDGVHQLKKPSLVGDDDKISNMFYFYLIGLPYRFVKNQQDDDFVYSQKKIPIYFDYEDLYTDENEDCNNNYLQRAVLEVFGMFLERMKDIINKQELRQVKHQRRVSDLSD</sequence>
<keyword evidence="3" id="KW-1185">Reference proteome</keyword>
<dbReference type="Proteomes" id="UP000683925">
    <property type="component" value="Unassembled WGS sequence"/>
</dbReference>
<dbReference type="Pfam" id="PF03455">
    <property type="entry name" value="dDENN"/>
    <property type="match status" value="1"/>
</dbReference>
<dbReference type="SMART" id="SM00800">
    <property type="entry name" value="uDENN"/>
    <property type="match status" value="1"/>
</dbReference>
<dbReference type="InterPro" id="IPR005112">
    <property type="entry name" value="dDENN_dom"/>
</dbReference>
<evidence type="ECO:0000313" key="3">
    <source>
        <dbReference type="Proteomes" id="UP000683925"/>
    </source>
</evidence>
<dbReference type="GO" id="GO:0031410">
    <property type="term" value="C:cytoplasmic vesicle"/>
    <property type="evidence" value="ECO:0007669"/>
    <property type="project" value="TreeGrafter"/>
</dbReference>
<evidence type="ECO:0000259" key="1">
    <source>
        <dbReference type="PROSITE" id="PS50211"/>
    </source>
</evidence>
<accession>A0A8S1X8P8</accession>
<organism evidence="2 3">
    <name type="scientific">Paramecium octaurelia</name>
    <dbReference type="NCBI Taxonomy" id="43137"/>
    <lineage>
        <taxon>Eukaryota</taxon>
        <taxon>Sar</taxon>
        <taxon>Alveolata</taxon>
        <taxon>Ciliophora</taxon>
        <taxon>Intramacronucleata</taxon>
        <taxon>Oligohymenophorea</taxon>
        <taxon>Peniculida</taxon>
        <taxon>Parameciidae</taxon>
        <taxon>Paramecium</taxon>
    </lineage>
</organism>
<dbReference type="SMART" id="SM00799">
    <property type="entry name" value="DENN"/>
    <property type="match status" value="1"/>
</dbReference>
<reference evidence="2" key="1">
    <citation type="submission" date="2021-01" db="EMBL/GenBank/DDBJ databases">
        <authorList>
            <consortium name="Genoscope - CEA"/>
            <person name="William W."/>
        </authorList>
    </citation>
    <scope>NUCLEOTIDE SEQUENCE</scope>
</reference>
<dbReference type="InterPro" id="IPR001194">
    <property type="entry name" value="cDENN_dom"/>
</dbReference>
<evidence type="ECO:0000313" key="2">
    <source>
        <dbReference type="EMBL" id="CAD8197347.1"/>
    </source>
</evidence>
<dbReference type="InterPro" id="IPR005113">
    <property type="entry name" value="uDENN_dom"/>
</dbReference>
<dbReference type="PANTHER" id="PTHR12296:SF21">
    <property type="entry name" value="DENN DOMAIN-CONTAINING PROTEIN 3"/>
    <property type="match status" value="1"/>
</dbReference>
<dbReference type="OrthoDB" id="308821at2759"/>
<comment type="caution">
    <text evidence="2">The sequence shown here is derived from an EMBL/GenBank/DDBJ whole genome shotgun (WGS) entry which is preliminary data.</text>
</comment>
<dbReference type="Pfam" id="PF03456">
    <property type="entry name" value="uDENN"/>
    <property type="match status" value="1"/>
</dbReference>
<dbReference type="Pfam" id="PF02141">
    <property type="entry name" value="DENN"/>
    <property type="match status" value="1"/>
</dbReference>
<protein>
    <recommendedName>
        <fullName evidence="1">UDENN domain-containing protein</fullName>
    </recommendedName>
</protein>
<dbReference type="GO" id="GO:0032483">
    <property type="term" value="P:regulation of Rab protein signal transduction"/>
    <property type="evidence" value="ECO:0007669"/>
    <property type="project" value="TreeGrafter"/>
</dbReference>
<dbReference type="SMART" id="SM00801">
    <property type="entry name" value="dDENN"/>
    <property type="match status" value="1"/>
</dbReference>
<dbReference type="PROSITE" id="PS50211">
    <property type="entry name" value="DENN"/>
    <property type="match status" value="1"/>
</dbReference>
<gene>
    <name evidence="2" type="ORF">POCTA_138.1.T1140066</name>
</gene>
<dbReference type="PANTHER" id="PTHR12296">
    <property type="entry name" value="DENN DOMAIN-CONTAINING PROTEIN 4"/>
    <property type="match status" value="1"/>
</dbReference>
<name>A0A8S1X8P8_PAROT</name>
<dbReference type="InterPro" id="IPR037516">
    <property type="entry name" value="Tripartite_DENN"/>
</dbReference>
<dbReference type="EMBL" id="CAJJDP010000114">
    <property type="protein sequence ID" value="CAD8197347.1"/>
    <property type="molecule type" value="Genomic_DNA"/>
</dbReference>
<dbReference type="AlphaFoldDB" id="A0A8S1X8P8"/>
<proteinExistence type="predicted"/>